<gene>
    <name evidence="2" type="ORF">NIES21_40480</name>
</gene>
<dbReference type="InterPro" id="IPR049945">
    <property type="entry name" value="AAA_22"/>
</dbReference>
<dbReference type="GO" id="GO:0016887">
    <property type="term" value="F:ATP hydrolysis activity"/>
    <property type="evidence" value="ECO:0007669"/>
    <property type="project" value="InterPro"/>
</dbReference>
<dbReference type="Pfam" id="PF13401">
    <property type="entry name" value="AAA_22"/>
    <property type="match status" value="1"/>
</dbReference>
<proteinExistence type="predicted"/>
<protein>
    <recommendedName>
        <fullName evidence="1">ORC1/DEAH AAA+ ATPase domain-containing protein</fullName>
    </recommendedName>
</protein>
<organism evidence="2 3">
    <name type="scientific">Anabaenopsis circularis NIES-21</name>
    <dbReference type="NCBI Taxonomy" id="1085406"/>
    <lineage>
        <taxon>Bacteria</taxon>
        <taxon>Bacillati</taxon>
        <taxon>Cyanobacteriota</taxon>
        <taxon>Cyanophyceae</taxon>
        <taxon>Nostocales</taxon>
        <taxon>Nodulariaceae</taxon>
        <taxon>Anabaenopsis</taxon>
    </lineage>
</organism>
<dbReference type="AlphaFoldDB" id="A0A1Z4GL19"/>
<keyword evidence="3" id="KW-1185">Reference proteome</keyword>
<accession>A0A1Z4GL19</accession>
<reference evidence="2 3" key="1">
    <citation type="submission" date="2017-06" db="EMBL/GenBank/DDBJ databases">
        <title>Genome sequencing of cyanobaciteial culture collection at National Institute for Environmental Studies (NIES).</title>
        <authorList>
            <person name="Hirose Y."/>
            <person name="Shimura Y."/>
            <person name="Fujisawa T."/>
            <person name="Nakamura Y."/>
            <person name="Kawachi M."/>
        </authorList>
    </citation>
    <scope>NUCLEOTIDE SEQUENCE [LARGE SCALE GENOMIC DNA]</scope>
    <source>
        <strain evidence="2 3">NIES-21</strain>
    </source>
</reference>
<name>A0A1Z4GL19_9CYAN</name>
<dbReference type="Proteomes" id="UP000218287">
    <property type="component" value="Chromosome"/>
</dbReference>
<feature type="domain" description="ORC1/DEAH AAA+ ATPase" evidence="1">
    <location>
        <begin position="65"/>
        <end position="192"/>
    </location>
</feature>
<dbReference type="EMBL" id="AP018174">
    <property type="protein sequence ID" value="BAY18204.1"/>
    <property type="molecule type" value="Genomic_DNA"/>
</dbReference>
<dbReference type="InterPro" id="IPR027417">
    <property type="entry name" value="P-loop_NTPase"/>
</dbReference>
<evidence type="ECO:0000259" key="1">
    <source>
        <dbReference type="Pfam" id="PF13401"/>
    </source>
</evidence>
<evidence type="ECO:0000313" key="2">
    <source>
        <dbReference type="EMBL" id="BAY18204.1"/>
    </source>
</evidence>
<dbReference type="OrthoDB" id="505976at2"/>
<sequence length="306" mass="35232">MSETNLAHANLEVQQQSNVDFQPAEELRRSPQVQAEVERIGKANTYFALDRDTELFDWLDDQRDAKLCGYVTSATGSGLLKACQLYRTQYVKRRGTLLEIPATVIYAEIEQHGGPTDLYCSILEEIGHPLANIGALRDLRSRAWGILKAYGVKLLIIGNADYLTLEAFNELIDVFTKRRVPVILVGTYYLSENILERRSLPYVRVHDSFLESYEFPNLTEEEIIEVVDDWESKFLPEHSRLNLTQIDSVISYLRIKSGGLIEPLYDLLRKIAILKIDEPKFELNQYNLTNKFGRRKEPKVKFQKKS</sequence>
<dbReference type="SUPFAM" id="SSF52540">
    <property type="entry name" value="P-loop containing nucleoside triphosphate hydrolases"/>
    <property type="match status" value="1"/>
</dbReference>
<evidence type="ECO:0000313" key="3">
    <source>
        <dbReference type="Proteomes" id="UP000218287"/>
    </source>
</evidence>